<protein>
    <submittedName>
        <fullName evidence="3">T9SS type B sorting domain-containing protein</fullName>
    </submittedName>
</protein>
<dbReference type="EMBL" id="JBHMEY010000003">
    <property type="protein sequence ID" value="MFB9095168.1"/>
    <property type="molecule type" value="Genomic_DNA"/>
</dbReference>
<dbReference type="Gene3D" id="2.60.40.1220">
    <property type="match status" value="6"/>
</dbReference>
<feature type="signal peptide" evidence="2">
    <location>
        <begin position="1"/>
        <end position="21"/>
    </location>
</feature>
<dbReference type="Proteomes" id="UP001589607">
    <property type="component" value="Unassembled WGS sequence"/>
</dbReference>
<reference evidence="3 4" key="1">
    <citation type="submission" date="2024-09" db="EMBL/GenBank/DDBJ databases">
        <authorList>
            <person name="Sun Q."/>
            <person name="Mori K."/>
        </authorList>
    </citation>
    <scope>NUCLEOTIDE SEQUENCE [LARGE SCALE GENOMIC DNA]</scope>
    <source>
        <strain evidence="3 4">CECT 7955</strain>
    </source>
</reference>
<feature type="chain" id="PRO_5045651307" evidence="2">
    <location>
        <begin position="22"/>
        <end position="1159"/>
    </location>
</feature>
<comment type="caution">
    <text evidence="3">The sequence shown here is derived from an EMBL/GenBank/DDBJ whole genome shotgun (WGS) entry which is preliminary data.</text>
</comment>
<dbReference type="InterPro" id="IPR014755">
    <property type="entry name" value="Cu-Rt/internalin_Ig-like"/>
</dbReference>
<evidence type="ECO:0000313" key="4">
    <source>
        <dbReference type="Proteomes" id="UP001589607"/>
    </source>
</evidence>
<evidence type="ECO:0000256" key="1">
    <source>
        <dbReference type="ARBA" id="ARBA00022729"/>
    </source>
</evidence>
<evidence type="ECO:0000313" key="3">
    <source>
        <dbReference type="EMBL" id="MFB9095168.1"/>
    </source>
</evidence>
<proteinExistence type="predicted"/>
<dbReference type="RefSeq" id="WP_236456701.1">
    <property type="nucleotide sequence ID" value="NZ_CP091285.1"/>
</dbReference>
<keyword evidence="4" id="KW-1185">Reference proteome</keyword>
<evidence type="ECO:0000256" key="2">
    <source>
        <dbReference type="SAM" id="SignalP"/>
    </source>
</evidence>
<dbReference type="Gene3D" id="2.60.120.260">
    <property type="entry name" value="Galactose-binding domain-like"/>
    <property type="match status" value="2"/>
</dbReference>
<sequence>MKKLNQAFFTCFVLFSVHLFSQNLLTNGDFESGGAGSGFTVPNYNLYTSTTGDTYPGSYAISNNPSPLNQYFISPLNDHTAGAGNTMMVVDGHTNSNASFWSAGDNASGLCGLTIGASYTFSYWIRTISSTTTDATTQPNIVVNFGNATGTIIYGNPTADLPTVGWQQVMYTFVPSAACVTINLVDVNTSPGGNDFALDDLEVVLQLCAPTVLSITNPDAVCSPNTVDITDPAITVGSIGGGTLTYWTDPAGTIPLVTPSPSAIDVSGTYYIRSSSGVAPNCNDIQPVLVTVKPITTPIFTPVPDICEGEVIAPLPTISNNGVVGTWSPAIDNTTTTTYTFTPDPNPNPNLALNGDFSQGNSGFSSSYTHTLSSDGTVVGVYGVTTNSSVWFNSLSSCNDNTGGGNFLVADASVSNGGNDSVWCQTIPIQAGENYIFSYFAQSVSSGSPANLEVTINGVAIGNTNLGYATCNWTRSSFPWNSGTSTSAEICIYDKNTAAYGNDFGIDDISFVPTGIQCAEPVDMTIVVNPSTTPTFDPVAPICAGDALAPLPTTSLESITGTWSPALDNTTTTIYTFTPDAGQCATITTLTSTVNPGSVMPTFDPVAPICTGETLSPLPITSLESITGTWSPALDNTTTTTYTFTPDAGQCTSSTLATVTITVNPLVTPTFTEVAPICSGETLSSLPTTSLESITGSWSPALDNTTTTTYTFTPDAGQCADSVMMTIVVNPIVTPTFTQVAPICSGDALAPLSTTSIEGITGTWSPALDNTATTTYTFTPDAGQCADSVMMTIVVNPIVTPTFSAVAAICSGDAFAPLPITSLESITGTWSPALDNTTTTTYTFTPDAGQCTSSTLTTVTITVNPLVTPTFTQVAPICSGETLSPLPTTSLESITGTWSPALDNTTTTTYTFTPDAGQCAEVVVMTIVVNTPIVPSFTGLQPICSGETAPVLVATSIEGITGSWNPAVVNNTTSATYTFTPDAGQCAVATTLAMTINQPTLTNVTCVVGEPFSGERTITVYATSSGNYEYQLDDNIPQLSPVFENVAIGTHTITVTDLNGCSASITTEVIVLDYPKFFTPNGDGINDNWNIVALSDQPDARIFIFDRYGKLLKQLSTVGAGWDGTFNGEQLPSTDYWFTVDYLFGESRRVFKAHFSLKR</sequence>
<organism evidence="3 4">
    <name type="scientific">Flavobacterium jumunjinense</name>
    <dbReference type="NCBI Taxonomy" id="998845"/>
    <lineage>
        <taxon>Bacteria</taxon>
        <taxon>Pseudomonadati</taxon>
        <taxon>Bacteroidota</taxon>
        <taxon>Flavobacteriia</taxon>
        <taxon>Flavobacteriales</taxon>
        <taxon>Flavobacteriaceae</taxon>
        <taxon>Flavobacterium</taxon>
    </lineage>
</organism>
<gene>
    <name evidence="3" type="ORF">ACFFVF_01455</name>
</gene>
<dbReference type="Pfam" id="PF13585">
    <property type="entry name" value="CHU_C"/>
    <property type="match status" value="1"/>
</dbReference>
<dbReference type="InterPro" id="IPR026341">
    <property type="entry name" value="T9SS_type_B"/>
</dbReference>
<accession>A0ABV5GIG3</accession>
<keyword evidence="1 2" id="KW-0732">Signal</keyword>
<name>A0ABV5GIG3_9FLAO</name>
<dbReference type="NCBIfam" id="TIGR04131">
    <property type="entry name" value="Bac_Flav_CTERM"/>
    <property type="match status" value="1"/>
</dbReference>